<name>A0ABW9Q401_9FLAO</name>
<gene>
    <name evidence="1" type="ORF">GJU42_07345</name>
</gene>
<evidence type="ECO:0000313" key="2">
    <source>
        <dbReference type="Proteomes" id="UP000468990"/>
    </source>
</evidence>
<keyword evidence="2" id="KW-1185">Reference proteome</keyword>
<comment type="caution">
    <text evidence="1">The sequence shown here is derived from an EMBL/GenBank/DDBJ whole genome shotgun (WGS) entry which is preliminary data.</text>
</comment>
<protein>
    <submittedName>
        <fullName evidence="1">Uncharacterized protein</fullName>
    </submittedName>
</protein>
<sequence length="69" mass="7953">MQIMIYVFKTSVDSPSKLESASALLHELLPETLWNFDLEDCDNILRIDSEHEIVDLILNNGIFDCIELE</sequence>
<dbReference type="EMBL" id="WKKG01000003">
    <property type="protein sequence ID" value="MRX67773.1"/>
    <property type="molecule type" value="Genomic_DNA"/>
</dbReference>
<proteinExistence type="predicted"/>
<accession>A0ABW9Q401</accession>
<dbReference type="Proteomes" id="UP000468990">
    <property type="component" value="Unassembled WGS sequence"/>
</dbReference>
<organism evidence="1 2">
    <name type="scientific">Flavobacterium resistens</name>
    <dbReference type="NCBI Taxonomy" id="443612"/>
    <lineage>
        <taxon>Bacteria</taxon>
        <taxon>Pseudomonadati</taxon>
        <taxon>Bacteroidota</taxon>
        <taxon>Flavobacteriia</taxon>
        <taxon>Flavobacteriales</taxon>
        <taxon>Flavobacteriaceae</taxon>
        <taxon>Flavobacterium</taxon>
    </lineage>
</organism>
<reference evidence="1 2" key="1">
    <citation type="submission" date="2019-11" db="EMBL/GenBank/DDBJ databases">
        <title>Flavobacterium resistens genome.</title>
        <authorList>
            <person name="Wilson V.M."/>
            <person name="Newman J.D."/>
        </authorList>
    </citation>
    <scope>NUCLEOTIDE SEQUENCE [LARGE SCALE GENOMIC DNA]</scope>
    <source>
        <strain evidence="1 2">DSM 19382</strain>
    </source>
</reference>
<evidence type="ECO:0000313" key="1">
    <source>
        <dbReference type="EMBL" id="MRX67773.1"/>
    </source>
</evidence>